<keyword evidence="4" id="KW-1015">Disulfide bond</keyword>
<dbReference type="Gene3D" id="4.10.40.10">
    <property type="match status" value="1"/>
</dbReference>
<reference evidence="6" key="1">
    <citation type="journal article" date="2019" name="Toxins">
        <title>The dual prey-inactivation strategy of spiders-in-depth venomic analysis of Cupiennius salei.</title>
        <authorList>
            <person name="Kuhn-Nentwig L."/>
            <person name="Langenegger N."/>
            <person name="Heller M."/>
            <person name="Koua D."/>
            <person name="Nentwig W."/>
        </authorList>
    </citation>
    <scope>NUCLEOTIDE SEQUENCE</scope>
    <source>
        <tissue evidence="6">Venom gland</tissue>
    </source>
</reference>
<keyword evidence="3" id="KW-0960">Knottin</keyword>
<proteinExistence type="evidence at transcript level"/>
<feature type="chain" id="PRO_5021418135" evidence="5">
    <location>
        <begin position="23"/>
        <end position="81"/>
    </location>
</feature>
<protein>
    <submittedName>
        <fullName evidence="6">Toxin 28 isoform a</fullName>
    </submittedName>
</protein>
<dbReference type="InterPro" id="IPR004169">
    <property type="entry name" value="Spidertoxin"/>
</dbReference>
<evidence type="ECO:0000313" key="6">
    <source>
        <dbReference type="EMBL" id="QDC23113.1"/>
    </source>
</evidence>
<dbReference type="GO" id="GO:0005576">
    <property type="term" value="C:extracellular region"/>
    <property type="evidence" value="ECO:0007669"/>
    <property type="project" value="UniProtKB-SubCell"/>
</dbReference>
<dbReference type="AlphaFoldDB" id="A0A4Y5UHS9"/>
<sequence precursor="true">MLHKVQVFLFVVGLIMLLGVDAEIDSSENLEEARECIQPYKTCSSGGTRCCGRASCRCPISGSNCKCTKPVSQIIADWFSG</sequence>
<dbReference type="CDD" id="cd12960">
    <property type="entry name" value="Spider_toxin"/>
    <property type="match status" value="1"/>
</dbReference>
<evidence type="ECO:0000256" key="5">
    <source>
        <dbReference type="SAM" id="SignalP"/>
    </source>
</evidence>
<comment type="subcellular location">
    <subcellularLocation>
        <location evidence="1">Secreted</location>
    </subcellularLocation>
</comment>
<dbReference type="Pfam" id="PF02819">
    <property type="entry name" value="Toxin_9"/>
    <property type="match status" value="1"/>
</dbReference>
<dbReference type="EMBL" id="MH754578">
    <property type="protein sequence ID" value="QDC23113.1"/>
    <property type="molecule type" value="mRNA"/>
</dbReference>
<evidence type="ECO:0000256" key="3">
    <source>
        <dbReference type="ARBA" id="ARBA00022854"/>
    </source>
</evidence>
<accession>A0A4Y5UHS9</accession>
<evidence type="ECO:0000256" key="2">
    <source>
        <dbReference type="ARBA" id="ARBA00022525"/>
    </source>
</evidence>
<keyword evidence="2" id="KW-0964">Secreted</keyword>
<organism evidence="6">
    <name type="scientific">Cupiennius salei</name>
    <name type="common">American wandering spider</name>
    <dbReference type="NCBI Taxonomy" id="6928"/>
    <lineage>
        <taxon>Eukaryota</taxon>
        <taxon>Metazoa</taxon>
        <taxon>Ecdysozoa</taxon>
        <taxon>Arthropoda</taxon>
        <taxon>Chelicerata</taxon>
        <taxon>Arachnida</taxon>
        <taxon>Araneae</taxon>
        <taxon>Araneomorphae</taxon>
        <taxon>Entelegynae</taxon>
        <taxon>Lycosoidea</taxon>
        <taxon>Ctenidae</taxon>
        <taxon>Cupiennius</taxon>
    </lineage>
</organism>
<name>A0A4Y5UHS9_CUPSA</name>
<keyword evidence="5" id="KW-0732">Signal</keyword>
<dbReference type="SUPFAM" id="SSF57059">
    <property type="entry name" value="omega toxin-like"/>
    <property type="match status" value="1"/>
</dbReference>
<dbReference type="GO" id="GO:0008200">
    <property type="term" value="F:ion channel inhibitor activity"/>
    <property type="evidence" value="ECO:0007669"/>
    <property type="project" value="InterPro"/>
</dbReference>
<evidence type="ECO:0000256" key="1">
    <source>
        <dbReference type="ARBA" id="ARBA00004613"/>
    </source>
</evidence>
<evidence type="ECO:0000256" key="4">
    <source>
        <dbReference type="ARBA" id="ARBA00023157"/>
    </source>
</evidence>
<feature type="signal peptide" evidence="5">
    <location>
        <begin position="1"/>
        <end position="22"/>
    </location>
</feature>